<dbReference type="Proteomes" id="UP000526033">
    <property type="component" value="Unassembled WGS sequence"/>
</dbReference>
<keyword evidence="9" id="KW-0963">Cytoplasm</keyword>
<evidence type="ECO:0000259" key="10">
    <source>
        <dbReference type="Pfam" id="PF20258"/>
    </source>
</evidence>
<evidence type="ECO:0000256" key="3">
    <source>
        <dbReference type="ARBA" id="ARBA00022694"/>
    </source>
</evidence>
<dbReference type="NCBIfam" id="TIGR00420">
    <property type="entry name" value="trmU"/>
    <property type="match status" value="1"/>
</dbReference>
<keyword evidence="5 9" id="KW-0067">ATP-binding</keyword>
<feature type="domain" description="tRNA-specific 2-thiouridylase MnmA-like central" evidence="11">
    <location>
        <begin position="212"/>
        <end position="276"/>
    </location>
</feature>
<sequence>METIIPEKKKIALGLSGGVDSSVAAYLLREQGYDVTGVYIQCWEKESDGCASDEDKAYALQSAAKLGIKFTHLNFIDRYKSKVIEYFYSEYAAGRTPNPDVMCNKEIKFGIFYDWAMEQGFDYVATGHYARISKDVEDPSTTKYLLKKGLDQSKDQSYFLYLLDQEHLAKTLLPIGDLQKTEVRQIAARIKLPTAQRPDSMGVCFIGEVDIKDFLKQRLPEKTGNIVNKSGEVIGTHEGSWFYTIGQRHGFKVTKYSGKPMYIIGKNSETNELLVGFEEDVYSDSFTVINPHWISQSPFKPNIRQLHCTVRIRHLGQIYDCVVGSGENLTIKTEKPVFAIAPGQSAVFYDGDTVLGGAIIDKVAY</sequence>
<feature type="region of interest" description="Interaction with target base in tRNA" evidence="9">
    <location>
        <begin position="98"/>
        <end position="100"/>
    </location>
</feature>
<comment type="similarity">
    <text evidence="9">Belongs to the MnmA/TRMU family.</text>
</comment>
<dbReference type="InterPro" id="IPR004506">
    <property type="entry name" value="MnmA-like"/>
</dbReference>
<proteinExistence type="inferred from homology"/>
<comment type="subcellular location">
    <subcellularLocation>
        <location evidence="9">Cytoplasm</location>
    </subcellularLocation>
</comment>
<feature type="domain" description="tRNA-specific 2-thiouridylase MnmA-like C-terminal" evidence="10">
    <location>
        <begin position="283"/>
        <end position="360"/>
    </location>
</feature>
<evidence type="ECO:0000256" key="6">
    <source>
        <dbReference type="ARBA" id="ARBA00022884"/>
    </source>
</evidence>
<organism evidence="12 13">
    <name type="scientific">candidate division WWE3 bacterium</name>
    <dbReference type="NCBI Taxonomy" id="2053526"/>
    <lineage>
        <taxon>Bacteria</taxon>
        <taxon>Katanobacteria</taxon>
    </lineage>
</organism>
<comment type="caution">
    <text evidence="9">Lacks conserved residue(s) required for the propagation of feature annotation.</text>
</comment>
<evidence type="ECO:0000256" key="1">
    <source>
        <dbReference type="ARBA" id="ARBA00022555"/>
    </source>
</evidence>
<dbReference type="CDD" id="cd01998">
    <property type="entry name" value="MnmA_TRMU-like"/>
    <property type="match status" value="1"/>
</dbReference>
<dbReference type="GO" id="GO:0103016">
    <property type="term" value="F:tRNA-uridine 2-sulfurtransferase activity"/>
    <property type="evidence" value="ECO:0007669"/>
    <property type="project" value="UniProtKB-EC"/>
</dbReference>
<feature type="binding site" evidence="9">
    <location>
        <position position="40"/>
    </location>
    <ligand>
        <name>ATP</name>
        <dbReference type="ChEBI" id="CHEBI:30616"/>
    </ligand>
</feature>
<keyword evidence="2 9" id="KW-0808">Transferase</keyword>
<feature type="region of interest" description="Interaction with tRNA" evidence="9">
    <location>
        <begin position="154"/>
        <end position="156"/>
    </location>
</feature>
<keyword evidence="3 9" id="KW-0819">tRNA processing</keyword>
<evidence type="ECO:0000259" key="11">
    <source>
        <dbReference type="Pfam" id="PF20259"/>
    </source>
</evidence>
<gene>
    <name evidence="9 12" type="primary">mnmA</name>
    <name evidence="12" type="ORF">GYA27_03110</name>
</gene>
<keyword evidence="6 9" id="KW-0694">RNA-binding</keyword>
<feature type="site" description="Interaction with tRNA" evidence="9">
    <location>
        <position position="344"/>
    </location>
</feature>
<dbReference type="InterPro" id="IPR046884">
    <property type="entry name" value="MnmA-like_central"/>
</dbReference>
<dbReference type="GO" id="GO:0005524">
    <property type="term" value="F:ATP binding"/>
    <property type="evidence" value="ECO:0007669"/>
    <property type="project" value="UniProtKB-KW"/>
</dbReference>
<dbReference type="PANTHER" id="PTHR11933:SF5">
    <property type="entry name" value="MITOCHONDRIAL TRNA-SPECIFIC 2-THIOURIDYLASE 1"/>
    <property type="match status" value="1"/>
</dbReference>
<dbReference type="GO" id="GO:0005737">
    <property type="term" value="C:cytoplasm"/>
    <property type="evidence" value="ECO:0007669"/>
    <property type="project" value="UniProtKB-SubCell"/>
</dbReference>
<evidence type="ECO:0000256" key="7">
    <source>
        <dbReference type="ARBA" id="ARBA00023157"/>
    </source>
</evidence>
<name>A0A7X9HH14_UNCKA</name>
<feature type="binding site" evidence="9">
    <location>
        <position position="127"/>
    </location>
    <ligand>
        <name>ATP</name>
        <dbReference type="ChEBI" id="CHEBI:30616"/>
    </ligand>
</feature>
<keyword evidence="1 9" id="KW-0820">tRNA-binding</keyword>
<evidence type="ECO:0000256" key="8">
    <source>
        <dbReference type="ARBA" id="ARBA00051542"/>
    </source>
</evidence>
<comment type="catalytic activity">
    <reaction evidence="8 9">
        <text>S-sulfanyl-L-cysteinyl-[protein] + uridine(34) in tRNA + AH2 + ATP = 2-thiouridine(34) in tRNA + L-cysteinyl-[protein] + A + AMP + diphosphate + H(+)</text>
        <dbReference type="Rhea" id="RHEA:47032"/>
        <dbReference type="Rhea" id="RHEA-COMP:10131"/>
        <dbReference type="Rhea" id="RHEA-COMP:11726"/>
        <dbReference type="Rhea" id="RHEA-COMP:11727"/>
        <dbReference type="Rhea" id="RHEA-COMP:11728"/>
        <dbReference type="ChEBI" id="CHEBI:13193"/>
        <dbReference type="ChEBI" id="CHEBI:15378"/>
        <dbReference type="ChEBI" id="CHEBI:17499"/>
        <dbReference type="ChEBI" id="CHEBI:29950"/>
        <dbReference type="ChEBI" id="CHEBI:30616"/>
        <dbReference type="ChEBI" id="CHEBI:33019"/>
        <dbReference type="ChEBI" id="CHEBI:61963"/>
        <dbReference type="ChEBI" id="CHEBI:65315"/>
        <dbReference type="ChEBI" id="CHEBI:87170"/>
        <dbReference type="ChEBI" id="CHEBI:456215"/>
        <dbReference type="EC" id="2.8.1.13"/>
    </reaction>
</comment>
<dbReference type="EC" id="2.8.1.13" evidence="9"/>
<dbReference type="SUPFAM" id="SSF52402">
    <property type="entry name" value="Adenine nucleotide alpha hydrolases-like"/>
    <property type="match status" value="1"/>
</dbReference>
<dbReference type="Pfam" id="PF20258">
    <property type="entry name" value="tRNA_Me_trans_C"/>
    <property type="match status" value="1"/>
</dbReference>
<keyword evidence="4 9" id="KW-0547">Nucleotide-binding</keyword>
<feature type="active site" description="Cysteine persulfide intermediate" evidence="9">
    <location>
        <position position="204"/>
    </location>
</feature>
<dbReference type="Gene3D" id="2.30.30.280">
    <property type="entry name" value="Adenine nucleotide alpha hydrolases-like domains"/>
    <property type="match status" value="1"/>
</dbReference>
<keyword evidence="7" id="KW-1015">Disulfide bond</keyword>
<evidence type="ECO:0000256" key="4">
    <source>
        <dbReference type="ARBA" id="ARBA00022741"/>
    </source>
</evidence>
<evidence type="ECO:0000256" key="9">
    <source>
        <dbReference type="HAMAP-Rule" id="MF_00144"/>
    </source>
</evidence>
<feature type="active site" description="Nucleophile" evidence="9">
    <location>
        <position position="103"/>
    </location>
</feature>
<dbReference type="FunFam" id="3.40.50.620:FF:000115">
    <property type="entry name" value="tRNA-specific 2-thiouridylase MnmA"/>
    <property type="match status" value="1"/>
</dbReference>
<dbReference type="GO" id="GO:0002143">
    <property type="term" value="P:tRNA wobble position uridine thiolation"/>
    <property type="evidence" value="ECO:0007669"/>
    <property type="project" value="TreeGrafter"/>
</dbReference>
<dbReference type="NCBIfam" id="NF001138">
    <property type="entry name" value="PRK00143.1"/>
    <property type="match status" value="1"/>
</dbReference>
<dbReference type="Gene3D" id="3.40.50.620">
    <property type="entry name" value="HUPs"/>
    <property type="match status" value="1"/>
</dbReference>
<dbReference type="PANTHER" id="PTHR11933">
    <property type="entry name" value="TRNA 5-METHYLAMINOMETHYL-2-THIOURIDYLATE -METHYLTRANSFERASE"/>
    <property type="match status" value="1"/>
</dbReference>
<accession>A0A7X9HH14</accession>
<protein>
    <recommendedName>
        <fullName evidence="9">tRNA-specific 2-thiouridylase MnmA</fullName>
        <ecNumber evidence="9">2.8.1.13</ecNumber>
    </recommendedName>
</protein>
<dbReference type="InterPro" id="IPR023382">
    <property type="entry name" value="MnmA-like_central_sf"/>
</dbReference>
<dbReference type="Pfam" id="PF03054">
    <property type="entry name" value="tRNA_Me_trans"/>
    <property type="match status" value="1"/>
</dbReference>
<reference evidence="12 13" key="1">
    <citation type="journal article" date="2020" name="Biotechnol. Biofuels">
        <title>New insights from the biogas microbiome by comprehensive genome-resolved metagenomics of nearly 1600 species originating from multiple anaerobic digesters.</title>
        <authorList>
            <person name="Campanaro S."/>
            <person name="Treu L."/>
            <person name="Rodriguez-R L.M."/>
            <person name="Kovalovszki A."/>
            <person name="Ziels R.M."/>
            <person name="Maus I."/>
            <person name="Zhu X."/>
            <person name="Kougias P.G."/>
            <person name="Basile A."/>
            <person name="Luo G."/>
            <person name="Schluter A."/>
            <person name="Konstantinidis K.T."/>
            <person name="Angelidaki I."/>
        </authorList>
    </citation>
    <scope>NUCLEOTIDE SEQUENCE [LARGE SCALE GENOMIC DNA]</scope>
    <source>
        <strain evidence="12">AS27yjCOA_165</strain>
    </source>
</reference>
<dbReference type="EMBL" id="JAAZNL010000032">
    <property type="protein sequence ID" value="NMB70163.1"/>
    <property type="molecule type" value="Genomic_DNA"/>
</dbReference>
<evidence type="ECO:0000313" key="12">
    <source>
        <dbReference type="EMBL" id="NMB70163.1"/>
    </source>
</evidence>
<dbReference type="HAMAP" id="MF_00144">
    <property type="entry name" value="tRNA_thiouridyl_MnmA"/>
    <property type="match status" value="1"/>
</dbReference>
<feature type="binding site" evidence="9">
    <location>
        <begin position="14"/>
        <end position="21"/>
    </location>
    <ligand>
        <name>ATP</name>
        <dbReference type="ChEBI" id="CHEBI:30616"/>
    </ligand>
</feature>
<dbReference type="AlphaFoldDB" id="A0A7X9HH14"/>
<dbReference type="Gene3D" id="2.40.30.10">
    <property type="entry name" value="Translation factors"/>
    <property type="match status" value="1"/>
</dbReference>
<feature type="site" description="Interaction with tRNA" evidence="9">
    <location>
        <position position="128"/>
    </location>
</feature>
<evidence type="ECO:0000256" key="2">
    <source>
        <dbReference type="ARBA" id="ARBA00022679"/>
    </source>
</evidence>
<evidence type="ECO:0000313" key="13">
    <source>
        <dbReference type="Proteomes" id="UP000526033"/>
    </source>
</evidence>
<dbReference type="GO" id="GO:0000049">
    <property type="term" value="F:tRNA binding"/>
    <property type="evidence" value="ECO:0007669"/>
    <property type="project" value="UniProtKB-KW"/>
</dbReference>
<dbReference type="InterPro" id="IPR046885">
    <property type="entry name" value="MnmA-like_C"/>
</dbReference>
<comment type="function">
    <text evidence="9">Catalyzes the 2-thiolation of uridine at the wobble position (U34) of tRNA, leading to the formation of s(2)U34.</text>
</comment>
<evidence type="ECO:0000256" key="5">
    <source>
        <dbReference type="ARBA" id="ARBA00022840"/>
    </source>
</evidence>
<comment type="caution">
    <text evidence="12">The sequence shown here is derived from an EMBL/GenBank/DDBJ whole genome shotgun (WGS) entry which is preliminary data.</text>
</comment>
<dbReference type="FunFam" id="2.30.30.280:FF:000001">
    <property type="entry name" value="tRNA-specific 2-thiouridylase MnmA"/>
    <property type="match status" value="1"/>
</dbReference>
<dbReference type="Pfam" id="PF20259">
    <property type="entry name" value="tRNA_Me_trans_M"/>
    <property type="match status" value="1"/>
</dbReference>
<dbReference type="InterPro" id="IPR014729">
    <property type="entry name" value="Rossmann-like_a/b/a_fold"/>
</dbReference>